<accession>A0A927YKR9</accession>
<dbReference type="EMBL" id="SVER01000006">
    <property type="protein sequence ID" value="MBE5918840.1"/>
    <property type="molecule type" value="Genomic_DNA"/>
</dbReference>
<sequence>MPAIIPPYLPDSSQNHITPARKPSPQHKTTSPQSPKSHHPNKKRHRYRCGALPLFTCKIKKVYTSYKNINSKLLPFYLFTKEKELPQIELDSAQADALIQEYEVMLTRLDKLVENNILSAFSRGVIIKLIKEVNEKLTNKYVNINRRVGDYMGGRVLDLDIIRAHDSGIAEGREEGRQENAVSNIRNLMKNMKLTAEQAMEALGIDKSEFSKYMTML</sequence>
<evidence type="ECO:0000256" key="1">
    <source>
        <dbReference type="SAM" id="Coils"/>
    </source>
</evidence>
<evidence type="ECO:0000256" key="2">
    <source>
        <dbReference type="SAM" id="MobiDB-lite"/>
    </source>
</evidence>
<feature type="coiled-coil region" evidence="1">
    <location>
        <begin position="95"/>
        <end position="147"/>
    </location>
</feature>
<dbReference type="Proteomes" id="UP000766246">
    <property type="component" value="Unassembled WGS sequence"/>
</dbReference>
<evidence type="ECO:0008006" key="5">
    <source>
        <dbReference type="Google" id="ProtNLM"/>
    </source>
</evidence>
<dbReference type="AlphaFoldDB" id="A0A927YKR9"/>
<feature type="region of interest" description="Disordered" evidence="2">
    <location>
        <begin position="1"/>
        <end position="44"/>
    </location>
</feature>
<evidence type="ECO:0000313" key="4">
    <source>
        <dbReference type="Proteomes" id="UP000766246"/>
    </source>
</evidence>
<reference evidence="3" key="1">
    <citation type="submission" date="2019-04" db="EMBL/GenBank/DDBJ databases">
        <title>Evolution of Biomass-Degrading Anaerobic Consortia Revealed by Metagenomics.</title>
        <authorList>
            <person name="Peng X."/>
        </authorList>
    </citation>
    <scope>NUCLEOTIDE SEQUENCE</scope>
    <source>
        <strain evidence="3">SIG311</strain>
    </source>
</reference>
<protein>
    <recommendedName>
        <fullName evidence="5">Transposase (putative) YhgA-like domain-containing protein</fullName>
    </recommendedName>
</protein>
<organism evidence="3 4">
    <name type="scientific">Pseudobutyrivibrio ruminis</name>
    <dbReference type="NCBI Taxonomy" id="46206"/>
    <lineage>
        <taxon>Bacteria</taxon>
        <taxon>Bacillati</taxon>
        <taxon>Bacillota</taxon>
        <taxon>Clostridia</taxon>
        <taxon>Lachnospirales</taxon>
        <taxon>Lachnospiraceae</taxon>
        <taxon>Pseudobutyrivibrio</taxon>
    </lineage>
</organism>
<proteinExistence type="predicted"/>
<comment type="caution">
    <text evidence="3">The sequence shown here is derived from an EMBL/GenBank/DDBJ whole genome shotgun (WGS) entry which is preliminary data.</text>
</comment>
<keyword evidence="1" id="KW-0175">Coiled coil</keyword>
<gene>
    <name evidence="3" type="ORF">E7272_03255</name>
</gene>
<name>A0A927YKR9_9FIRM</name>
<feature type="compositionally biased region" description="Polar residues" evidence="2">
    <location>
        <begin position="26"/>
        <end position="35"/>
    </location>
</feature>
<evidence type="ECO:0000313" key="3">
    <source>
        <dbReference type="EMBL" id="MBE5918840.1"/>
    </source>
</evidence>